<dbReference type="EMBL" id="JBHRTQ010000002">
    <property type="protein sequence ID" value="MFC3172912.1"/>
    <property type="molecule type" value="Genomic_DNA"/>
</dbReference>
<dbReference type="PANTHER" id="PTHR30408:SF12">
    <property type="entry name" value="TYPE I RESTRICTION ENZYME MJAVIII SPECIFICITY SUBUNIT"/>
    <property type="match status" value="1"/>
</dbReference>
<keyword evidence="5" id="KW-0378">Hydrolase</keyword>
<dbReference type="SUPFAM" id="SSF116734">
    <property type="entry name" value="DNA methylase specificity domain"/>
    <property type="match status" value="2"/>
</dbReference>
<proteinExistence type="inferred from homology"/>
<feature type="domain" description="Type I restriction modification DNA specificity" evidence="4">
    <location>
        <begin position="60"/>
        <end position="146"/>
    </location>
</feature>
<gene>
    <name evidence="5" type="ORF">ACFOD9_01460</name>
</gene>
<evidence type="ECO:0000256" key="1">
    <source>
        <dbReference type="ARBA" id="ARBA00010923"/>
    </source>
</evidence>
<evidence type="ECO:0000256" key="3">
    <source>
        <dbReference type="ARBA" id="ARBA00023125"/>
    </source>
</evidence>
<comment type="similarity">
    <text evidence="1">Belongs to the type-I restriction system S methylase family.</text>
</comment>
<dbReference type="EC" id="3.1.21.-" evidence="5"/>
<dbReference type="Gene3D" id="3.90.220.20">
    <property type="entry name" value="DNA methylase specificity domains"/>
    <property type="match status" value="2"/>
</dbReference>
<dbReference type="InterPro" id="IPR052021">
    <property type="entry name" value="Type-I_RS_S_subunit"/>
</dbReference>
<dbReference type="RefSeq" id="WP_379508309.1">
    <property type="nucleotide sequence ID" value="NZ_JBHRTQ010000002.1"/>
</dbReference>
<dbReference type="Proteomes" id="UP001595604">
    <property type="component" value="Unassembled WGS sequence"/>
</dbReference>
<dbReference type="GO" id="GO:0004519">
    <property type="term" value="F:endonuclease activity"/>
    <property type="evidence" value="ECO:0007669"/>
    <property type="project" value="UniProtKB-KW"/>
</dbReference>
<evidence type="ECO:0000256" key="2">
    <source>
        <dbReference type="ARBA" id="ARBA00022747"/>
    </source>
</evidence>
<keyword evidence="3" id="KW-0238">DNA-binding</keyword>
<accession>A0ABV7ILP4</accession>
<feature type="domain" description="Type I restriction modification DNA specificity" evidence="4">
    <location>
        <begin position="237"/>
        <end position="348"/>
    </location>
</feature>
<comment type="caution">
    <text evidence="5">The sequence shown here is derived from an EMBL/GenBank/DDBJ whole genome shotgun (WGS) entry which is preliminary data.</text>
</comment>
<sequence length="394" mass="43508">MTIDREQRQWKNRPYVGLEDIESGTGQLLNDKTITTVKSTTFGFGADHVLYGRLRPYLNKVLLPDFEGHCSTELIPILPSHALDRTFLWYWLTSAPVVAAIDATCTGARMPRANLDRVLEQEIPLPPLEEQRRIVAVLDEAFAAIAVATANAEKNLANARELFSAAARMAFSNGLAETPFETLRVEQLARPHKGSMRTGPFGSQLLHGEFVDEGVAVLGIDNAVANEFRWGKQRFITEEKFQSLSRFLVHPGDVIITIMGTCGRCAIVPDDIPKAINSKHLFCISLEQGRCLPGYLHAYFLHAPDARAYLEERAQGSIMAGLNMGIIKEMPIRLPPLPTQKVIVEAINSTRSEADRLARVYTAKLQNLAALKQSLLHRAFAGELTATAPEVVAA</sequence>
<evidence type="ECO:0000313" key="5">
    <source>
        <dbReference type="EMBL" id="MFC3172912.1"/>
    </source>
</evidence>
<dbReference type="InterPro" id="IPR000055">
    <property type="entry name" value="Restrct_endonuc_typeI_TRD"/>
</dbReference>
<dbReference type="Pfam" id="PF01420">
    <property type="entry name" value="Methylase_S"/>
    <property type="match status" value="2"/>
</dbReference>
<keyword evidence="5" id="KW-0540">Nuclease</keyword>
<dbReference type="InterPro" id="IPR044946">
    <property type="entry name" value="Restrct_endonuc_typeI_TRD_sf"/>
</dbReference>
<keyword evidence="6" id="KW-1185">Reference proteome</keyword>
<name>A0ABV7ILP4_9SPHN</name>
<evidence type="ECO:0000259" key="4">
    <source>
        <dbReference type="Pfam" id="PF01420"/>
    </source>
</evidence>
<keyword evidence="5" id="KW-0255">Endonuclease</keyword>
<organism evidence="5 6">
    <name type="scientific">Novosphingobium bradum</name>
    <dbReference type="NCBI Taxonomy" id="1737444"/>
    <lineage>
        <taxon>Bacteria</taxon>
        <taxon>Pseudomonadati</taxon>
        <taxon>Pseudomonadota</taxon>
        <taxon>Alphaproteobacteria</taxon>
        <taxon>Sphingomonadales</taxon>
        <taxon>Sphingomonadaceae</taxon>
        <taxon>Novosphingobium</taxon>
    </lineage>
</organism>
<dbReference type="GO" id="GO:0016787">
    <property type="term" value="F:hydrolase activity"/>
    <property type="evidence" value="ECO:0007669"/>
    <property type="project" value="UniProtKB-KW"/>
</dbReference>
<dbReference type="PANTHER" id="PTHR30408">
    <property type="entry name" value="TYPE-1 RESTRICTION ENZYME ECOKI SPECIFICITY PROTEIN"/>
    <property type="match status" value="1"/>
</dbReference>
<reference evidence="6" key="1">
    <citation type="journal article" date="2019" name="Int. J. Syst. Evol. Microbiol.">
        <title>The Global Catalogue of Microorganisms (GCM) 10K type strain sequencing project: providing services to taxonomists for standard genome sequencing and annotation.</title>
        <authorList>
            <consortium name="The Broad Institute Genomics Platform"/>
            <consortium name="The Broad Institute Genome Sequencing Center for Infectious Disease"/>
            <person name="Wu L."/>
            <person name="Ma J."/>
        </authorList>
    </citation>
    <scope>NUCLEOTIDE SEQUENCE [LARGE SCALE GENOMIC DNA]</scope>
    <source>
        <strain evidence="6">KCTC 42984</strain>
    </source>
</reference>
<keyword evidence="2" id="KW-0680">Restriction system</keyword>
<protein>
    <submittedName>
        <fullName evidence="5">Restriction endonuclease subunit S</fullName>
        <ecNumber evidence="5">3.1.21.-</ecNumber>
    </submittedName>
</protein>
<evidence type="ECO:0000313" key="6">
    <source>
        <dbReference type="Proteomes" id="UP001595604"/>
    </source>
</evidence>